<comment type="cofactor">
    <cofactor evidence="1">
        <name>pantetheine 4'-phosphate</name>
        <dbReference type="ChEBI" id="CHEBI:47942"/>
    </cofactor>
</comment>
<dbReference type="SUPFAM" id="SSF47336">
    <property type="entry name" value="ACP-like"/>
    <property type="match status" value="1"/>
</dbReference>
<evidence type="ECO:0000259" key="8">
    <source>
        <dbReference type="PROSITE" id="PS50075"/>
    </source>
</evidence>
<keyword evidence="3" id="KW-0596">Phosphopantetheine</keyword>
<dbReference type="InterPro" id="IPR036736">
    <property type="entry name" value="ACP-like_sf"/>
</dbReference>
<reference evidence="9" key="2">
    <citation type="submission" date="2020-09" db="EMBL/GenBank/DDBJ databases">
        <authorList>
            <person name="Sun Q."/>
            <person name="Ohkuma M."/>
        </authorList>
    </citation>
    <scope>NUCLEOTIDE SEQUENCE</scope>
    <source>
        <strain evidence="9">JCM 5069</strain>
    </source>
</reference>
<keyword evidence="5" id="KW-0436">Ligase</keyword>
<evidence type="ECO:0000256" key="4">
    <source>
        <dbReference type="ARBA" id="ARBA00022553"/>
    </source>
</evidence>
<dbReference type="FunFam" id="1.10.1200.10:FF:000016">
    <property type="entry name" value="Non-ribosomal peptide synthase"/>
    <property type="match status" value="1"/>
</dbReference>
<dbReference type="Gene3D" id="3.30.300.30">
    <property type="match status" value="1"/>
</dbReference>
<dbReference type="Gene3D" id="3.40.50.1820">
    <property type="entry name" value="alpha/beta hydrolase"/>
    <property type="match status" value="1"/>
</dbReference>
<dbReference type="AlphaFoldDB" id="A0A919GP89"/>
<dbReference type="Pfam" id="PF00550">
    <property type="entry name" value="PP-binding"/>
    <property type="match status" value="1"/>
</dbReference>
<dbReference type="GO" id="GO:0017000">
    <property type="term" value="P:antibiotic biosynthetic process"/>
    <property type="evidence" value="ECO:0007669"/>
    <property type="project" value="UniProtKB-ARBA"/>
</dbReference>
<dbReference type="SMART" id="SM00823">
    <property type="entry name" value="PKS_PP"/>
    <property type="match status" value="1"/>
</dbReference>
<keyword evidence="10" id="KW-1185">Reference proteome</keyword>
<evidence type="ECO:0000256" key="2">
    <source>
        <dbReference type="ARBA" id="ARBA00006432"/>
    </source>
</evidence>
<keyword evidence="4" id="KW-0597">Phosphoprotein</keyword>
<dbReference type="InterPro" id="IPR029058">
    <property type="entry name" value="AB_hydrolase_fold"/>
</dbReference>
<feature type="domain" description="Carrier" evidence="8">
    <location>
        <begin position="541"/>
        <end position="616"/>
    </location>
</feature>
<dbReference type="InterPro" id="IPR009081">
    <property type="entry name" value="PP-bd_ACP"/>
</dbReference>
<proteinExistence type="inferred from homology"/>
<dbReference type="SUPFAM" id="SSF56801">
    <property type="entry name" value="Acetyl-CoA synthetase-like"/>
    <property type="match status" value="1"/>
</dbReference>
<dbReference type="Gene3D" id="3.40.50.12780">
    <property type="entry name" value="N-terminal domain of ligase-like"/>
    <property type="match status" value="1"/>
</dbReference>
<evidence type="ECO:0000256" key="6">
    <source>
        <dbReference type="ARBA" id="ARBA00022832"/>
    </source>
</evidence>
<dbReference type="InterPro" id="IPR040097">
    <property type="entry name" value="FAAL/FAAC"/>
</dbReference>
<dbReference type="GO" id="GO:0006633">
    <property type="term" value="P:fatty acid biosynthetic process"/>
    <property type="evidence" value="ECO:0007669"/>
    <property type="project" value="TreeGrafter"/>
</dbReference>
<dbReference type="GO" id="GO:0070566">
    <property type="term" value="F:adenylyltransferase activity"/>
    <property type="evidence" value="ECO:0007669"/>
    <property type="project" value="TreeGrafter"/>
</dbReference>
<dbReference type="PROSITE" id="PS50075">
    <property type="entry name" value="CARRIER"/>
    <property type="match status" value="1"/>
</dbReference>
<evidence type="ECO:0000313" key="10">
    <source>
        <dbReference type="Proteomes" id="UP000603708"/>
    </source>
</evidence>
<dbReference type="PANTHER" id="PTHR22754">
    <property type="entry name" value="DISCO-INTERACTING PROTEIN 2 DIP2 -RELATED"/>
    <property type="match status" value="1"/>
</dbReference>
<protein>
    <recommendedName>
        <fullName evidence="8">Carrier domain-containing protein</fullName>
    </recommendedName>
</protein>
<keyword evidence="7" id="KW-0443">Lipid metabolism</keyword>
<dbReference type="InterPro" id="IPR000873">
    <property type="entry name" value="AMP-dep_synth/lig_dom"/>
</dbReference>
<dbReference type="GO" id="GO:0031177">
    <property type="term" value="F:phosphopantetheine binding"/>
    <property type="evidence" value="ECO:0007669"/>
    <property type="project" value="InterPro"/>
</dbReference>
<dbReference type="GO" id="GO:0005886">
    <property type="term" value="C:plasma membrane"/>
    <property type="evidence" value="ECO:0007669"/>
    <property type="project" value="TreeGrafter"/>
</dbReference>
<dbReference type="Pfam" id="PF00501">
    <property type="entry name" value="AMP-binding"/>
    <property type="match status" value="1"/>
</dbReference>
<evidence type="ECO:0000256" key="7">
    <source>
        <dbReference type="ARBA" id="ARBA00023098"/>
    </source>
</evidence>
<dbReference type="EMBL" id="BNCD01000034">
    <property type="protein sequence ID" value="GHH88237.1"/>
    <property type="molecule type" value="Genomic_DNA"/>
</dbReference>
<dbReference type="FunFam" id="3.40.50.12780:FF:000013">
    <property type="entry name" value="Long-chain-fatty-acid--AMP ligase FadD32"/>
    <property type="match status" value="1"/>
</dbReference>
<dbReference type="GO" id="GO:0071766">
    <property type="term" value="P:Actinobacterium-type cell wall biogenesis"/>
    <property type="evidence" value="ECO:0007669"/>
    <property type="project" value="UniProtKB-ARBA"/>
</dbReference>
<accession>A0A919GP89</accession>
<dbReference type="GO" id="GO:0044550">
    <property type="term" value="P:secondary metabolite biosynthetic process"/>
    <property type="evidence" value="ECO:0007669"/>
    <property type="project" value="UniProtKB-ARBA"/>
</dbReference>
<gene>
    <name evidence="9" type="ORF">GCM10018793_67150</name>
</gene>
<evidence type="ECO:0000313" key="9">
    <source>
        <dbReference type="EMBL" id="GHH88237.1"/>
    </source>
</evidence>
<dbReference type="InterPro" id="IPR045851">
    <property type="entry name" value="AMP-bd_C_sf"/>
</dbReference>
<sequence>MFLEDGERHESRIGYAELDRRARRTAGRLLASGAAGRPALLLFPPGLDYISAFFGCLYAGVAAVPAYPPQGERGLRRLSAVVADAGAAVALTTQGLLSLAGPLLDPGLRWLAVDTPGTGADAESPGPGQDATGALPAVQPGDLAFLQYTSGSTRDPRGVMLTHVQLMHNLGLMHRWFEGTTGNVAVSWLPPYHDMGLIGSILEPLHGGFPAVLMSPLHFLEKPHRWLSALSRHRGTVSAAPNFAYELCLRKTTPEQRAALDLSSWRVAVNGAEPVRAETLERFTRAFAVAGFRRETFRPSYGLAEATLLVTADAAGLPPALVELDGTTRVACGPVIGDQHLVVVDTASLEPAERGRTGEVWLSGPSVAEGYWGRPTETEALFGARLPGDERRYLRTGDLGCLDEAGRLVVTGRIKDLIVLRGRNVHPQDVELAAEQSHPAARPGCGAAFSVPVGDEEGLVLVQEVTAGADADEVAVAVRRALREECEVDVHELVLIEARGIPKTSSGKIQRRATRAAYLEGTLKKVAAWRAGDGTPGGYAPPRTPVEELIAGIWAELLGVERVGVHDEFFASGGQSLLLTRLVARIRAELPVRIELGDVFEAPTVAALAALIGERPLAADPDRVRELFADLETN</sequence>
<dbReference type="PANTHER" id="PTHR22754:SF32">
    <property type="entry name" value="DISCO-INTERACTING PROTEIN 2"/>
    <property type="match status" value="1"/>
</dbReference>
<evidence type="ECO:0000256" key="5">
    <source>
        <dbReference type="ARBA" id="ARBA00022598"/>
    </source>
</evidence>
<comment type="caution">
    <text evidence="9">The sequence shown here is derived from an EMBL/GenBank/DDBJ whole genome shotgun (WGS) entry which is preliminary data.</text>
</comment>
<evidence type="ECO:0000256" key="3">
    <source>
        <dbReference type="ARBA" id="ARBA00022450"/>
    </source>
</evidence>
<dbReference type="GO" id="GO:0016874">
    <property type="term" value="F:ligase activity"/>
    <property type="evidence" value="ECO:0007669"/>
    <property type="project" value="UniProtKB-KW"/>
</dbReference>
<dbReference type="InterPro" id="IPR020806">
    <property type="entry name" value="PKS_PP-bd"/>
</dbReference>
<organism evidence="9 10">
    <name type="scientific">Streptomyces sulfonofaciens</name>
    <dbReference type="NCBI Taxonomy" id="68272"/>
    <lineage>
        <taxon>Bacteria</taxon>
        <taxon>Bacillati</taxon>
        <taxon>Actinomycetota</taxon>
        <taxon>Actinomycetes</taxon>
        <taxon>Kitasatosporales</taxon>
        <taxon>Streptomycetaceae</taxon>
        <taxon>Streptomyces</taxon>
    </lineage>
</organism>
<reference evidence="9" key="1">
    <citation type="journal article" date="2014" name="Int. J. Syst. Evol. Microbiol.">
        <title>Complete genome sequence of Corynebacterium casei LMG S-19264T (=DSM 44701T), isolated from a smear-ripened cheese.</title>
        <authorList>
            <consortium name="US DOE Joint Genome Institute (JGI-PGF)"/>
            <person name="Walter F."/>
            <person name="Albersmeier A."/>
            <person name="Kalinowski J."/>
            <person name="Ruckert C."/>
        </authorList>
    </citation>
    <scope>NUCLEOTIDE SEQUENCE</scope>
    <source>
        <strain evidence="9">JCM 5069</strain>
    </source>
</reference>
<comment type="similarity">
    <text evidence="2">Belongs to the ATP-dependent AMP-binding enzyme family.</text>
</comment>
<dbReference type="Proteomes" id="UP000603708">
    <property type="component" value="Unassembled WGS sequence"/>
</dbReference>
<evidence type="ECO:0000256" key="1">
    <source>
        <dbReference type="ARBA" id="ARBA00001957"/>
    </source>
</evidence>
<dbReference type="CDD" id="cd05931">
    <property type="entry name" value="FAAL"/>
    <property type="match status" value="1"/>
</dbReference>
<name>A0A919GP89_9ACTN</name>
<dbReference type="InterPro" id="IPR042099">
    <property type="entry name" value="ANL_N_sf"/>
</dbReference>
<keyword evidence="6" id="KW-0276">Fatty acid metabolism</keyword>